<proteinExistence type="predicted"/>
<dbReference type="AlphaFoldDB" id="A0A0N7F565"/>
<evidence type="ECO:0000313" key="1">
    <source>
        <dbReference type="EMBL" id="ALG13367.1"/>
    </source>
</evidence>
<accession>A0A0N7F565</accession>
<dbReference type="EMBL" id="CP012752">
    <property type="protein sequence ID" value="ALG13367.1"/>
    <property type="molecule type" value="Genomic_DNA"/>
</dbReference>
<keyword evidence="2" id="KW-1185">Reference proteome</keyword>
<dbReference type="Proteomes" id="UP000063699">
    <property type="component" value="Chromosome"/>
</dbReference>
<sequence length="69" mass="8093">MKYAKDGLRRIMSDPRSMQMIMVGHEATWWLNDQLHTWLGEENAADTLSKSAPTTSHRRWASRCWTSRT</sequence>
<gene>
    <name evidence="1" type="ORF">AOZ06_46715</name>
</gene>
<dbReference type="RefSeq" id="WP_054295256.1">
    <property type="nucleotide sequence ID" value="NZ_CP012752.1"/>
</dbReference>
<organism evidence="1 2">
    <name type="scientific">Kibdelosporangium phytohabitans</name>
    <dbReference type="NCBI Taxonomy" id="860235"/>
    <lineage>
        <taxon>Bacteria</taxon>
        <taxon>Bacillati</taxon>
        <taxon>Actinomycetota</taxon>
        <taxon>Actinomycetes</taxon>
        <taxon>Pseudonocardiales</taxon>
        <taxon>Pseudonocardiaceae</taxon>
        <taxon>Kibdelosporangium</taxon>
    </lineage>
</organism>
<dbReference type="STRING" id="860235.AOZ06_46715"/>
<name>A0A0N7F565_9PSEU</name>
<reference evidence="1 2" key="1">
    <citation type="submission" date="2015-07" db="EMBL/GenBank/DDBJ databases">
        <title>Genome sequencing of Kibdelosporangium phytohabitans.</title>
        <authorList>
            <person name="Qin S."/>
            <person name="Xing K."/>
        </authorList>
    </citation>
    <scope>NUCLEOTIDE SEQUENCE [LARGE SCALE GENOMIC DNA]</scope>
    <source>
        <strain evidence="1 2">KLBMP1111</strain>
    </source>
</reference>
<protein>
    <submittedName>
        <fullName evidence="1">Uncharacterized protein</fullName>
    </submittedName>
</protein>
<evidence type="ECO:0000313" key="2">
    <source>
        <dbReference type="Proteomes" id="UP000063699"/>
    </source>
</evidence>
<dbReference type="KEGG" id="kphy:AOZ06_46715"/>